<dbReference type="Proteomes" id="UP000264719">
    <property type="component" value="Unassembled WGS sequence"/>
</dbReference>
<evidence type="ECO:0008006" key="4">
    <source>
        <dbReference type="Google" id="ProtNLM"/>
    </source>
</evidence>
<dbReference type="EMBL" id="DMVW01000194">
    <property type="protein sequence ID" value="HAR54224.1"/>
    <property type="molecule type" value="Genomic_DNA"/>
</dbReference>
<evidence type="ECO:0000313" key="3">
    <source>
        <dbReference type="Proteomes" id="UP000264719"/>
    </source>
</evidence>
<dbReference type="RefSeq" id="WP_339852729.1">
    <property type="nucleotide sequence ID" value="NZ_CAXAXR010000003.1"/>
</dbReference>
<evidence type="ECO:0000256" key="1">
    <source>
        <dbReference type="SAM" id="SignalP"/>
    </source>
</evidence>
<evidence type="ECO:0000313" key="2">
    <source>
        <dbReference type="EMBL" id="HAR54224.1"/>
    </source>
</evidence>
<sequence length="135" mass="14273">MQHGAIISLISLAALAGLAGCDTSATGDEVSRFAPQYDSVETRLLDGDLVNFHVTMRGARGIEDVDRYAACAAAQYTLIRGYGFARHVRTNVAEEGGVWRGDAVYTISAALPRGLKTIDAEVVAADCAEQGIPMV</sequence>
<comment type="caution">
    <text evidence="2">The sequence shown here is derived from an EMBL/GenBank/DDBJ whole genome shotgun (WGS) entry which is preliminary data.</text>
</comment>
<organism evidence="2 3">
    <name type="scientific">Roseovarius nubinhibens</name>
    <dbReference type="NCBI Taxonomy" id="314263"/>
    <lineage>
        <taxon>Bacteria</taxon>
        <taxon>Pseudomonadati</taxon>
        <taxon>Pseudomonadota</taxon>
        <taxon>Alphaproteobacteria</taxon>
        <taxon>Rhodobacterales</taxon>
        <taxon>Roseobacteraceae</taxon>
        <taxon>Roseovarius</taxon>
    </lineage>
</organism>
<reference evidence="2 3" key="1">
    <citation type="journal article" date="2018" name="Nat. Biotechnol.">
        <title>A standardized bacterial taxonomy based on genome phylogeny substantially revises the tree of life.</title>
        <authorList>
            <person name="Parks D.H."/>
            <person name="Chuvochina M."/>
            <person name="Waite D.W."/>
            <person name="Rinke C."/>
            <person name="Skarshewski A."/>
            <person name="Chaumeil P.A."/>
            <person name="Hugenholtz P."/>
        </authorList>
    </citation>
    <scope>NUCLEOTIDE SEQUENCE [LARGE SCALE GENOMIC DNA]</scope>
    <source>
        <strain evidence="2">UBA9169</strain>
    </source>
</reference>
<dbReference type="AlphaFoldDB" id="A0A348WI62"/>
<feature type="signal peptide" evidence="1">
    <location>
        <begin position="1"/>
        <end position="19"/>
    </location>
</feature>
<proteinExistence type="predicted"/>
<keyword evidence="1" id="KW-0732">Signal</keyword>
<protein>
    <recommendedName>
        <fullName evidence="4">Lipoprotein</fullName>
    </recommendedName>
</protein>
<name>A0A348WI62_9RHOB</name>
<gene>
    <name evidence="2" type="ORF">DCS45_20460</name>
</gene>
<accession>A0A348WI62</accession>
<feature type="chain" id="PRO_5016914268" description="Lipoprotein" evidence="1">
    <location>
        <begin position="20"/>
        <end position="135"/>
    </location>
</feature>